<dbReference type="EMBL" id="CP034726">
    <property type="protein sequence ID" value="QBP17657.1"/>
    <property type="molecule type" value="Genomic_DNA"/>
</dbReference>
<evidence type="ECO:0000313" key="5">
    <source>
        <dbReference type="EMBL" id="QBP17657.1"/>
    </source>
</evidence>
<organism evidence="5 6">
    <name type="scientific">Acetilactobacillus jinshanensis</name>
    <dbReference type="NCBI Taxonomy" id="1720083"/>
    <lineage>
        <taxon>Bacteria</taxon>
        <taxon>Bacillati</taxon>
        <taxon>Bacillota</taxon>
        <taxon>Bacilli</taxon>
        <taxon>Lactobacillales</taxon>
        <taxon>Lactobacillaceae</taxon>
        <taxon>Acetilactobacillus</taxon>
    </lineage>
</organism>
<dbReference type="AlphaFoldDB" id="A0A4P6ZJK7"/>
<keyword evidence="2" id="KW-0963">Cytoplasm</keyword>
<keyword evidence="3" id="KW-0560">Oxidoreductase</keyword>
<name>A0A4P6ZJK7_9LACO</name>
<dbReference type="SUPFAM" id="SSF55469">
    <property type="entry name" value="FMN-dependent nitroreductase-like"/>
    <property type="match status" value="1"/>
</dbReference>
<accession>A0A4P6ZJK7</accession>
<comment type="subcellular location">
    <subcellularLocation>
        <location evidence="1">Cytoplasm</location>
    </subcellularLocation>
</comment>
<dbReference type="KEGG" id="lji:ELX58_00315"/>
<dbReference type="FunFam" id="3.40.109.10:FF:000001">
    <property type="entry name" value="Nitroreductase family"/>
    <property type="match status" value="1"/>
</dbReference>
<dbReference type="OrthoDB" id="9810617at2"/>
<keyword evidence="6" id="KW-1185">Reference proteome</keyword>
<evidence type="ECO:0000313" key="6">
    <source>
        <dbReference type="Proteomes" id="UP000294321"/>
    </source>
</evidence>
<dbReference type="PANTHER" id="PTHR43035:SF1">
    <property type="entry name" value="FATTY ACID REPRESSION MUTANT PROTEIN 2-RELATED"/>
    <property type="match status" value="1"/>
</dbReference>
<dbReference type="GO" id="GO:0034599">
    <property type="term" value="P:cellular response to oxidative stress"/>
    <property type="evidence" value="ECO:0007669"/>
    <property type="project" value="InterPro"/>
</dbReference>
<reference evidence="6" key="1">
    <citation type="submission" date="2018-12" db="EMBL/GenBank/DDBJ databases">
        <title>A new species of lactobacillus.</title>
        <authorList>
            <person name="Jian Y."/>
            <person name="Xin L."/>
            <person name="Hong Z.J."/>
            <person name="Ming L.Z."/>
            <person name="Hong X.Z."/>
        </authorList>
    </citation>
    <scope>NUCLEOTIDE SEQUENCE [LARGE SCALE GENOMIC DNA]</scope>
    <source>
        <strain evidence="6">HSLZ-75</strain>
    </source>
</reference>
<feature type="domain" description="Nitroreductase" evidence="4">
    <location>
        <begin position="11"/>
        <end position="178"/>
    </location>
</feature>
<evidence type="ECO:0000256" key="2">
    <source>
        <dbReference type="ARBA" id="ARBA00022490"/>
    </source>
</evidence>
<dbReference type="CDD" id="cd02140">
    <property type="entry name" value="Frm2-like"/>
    <property type="match status" value="1"/>
</dbReference>
<gene>
    <name evidence="5" type="ORF">ELX58_00315</name>
</gene>
<dbReference type="PANTHER" id="PTHR43035">
    <property type="entry name" value="FATTY ACID REPRESSION MUTANT PROTEIN 2-RELATED"/>
    <property type="match status" value="1"/>
</dbReference>
<proteinExistence type="predicted"/>
<dbReference type="InterPro" id="IPR033877">
    <property type="entry name" value="Frm2/Hbn1"/>
</dbReference>
<dbReference type="GO" id="GO:0016491">
    <property type="term" value="F:oxidoreductase activity"/>
    <property type="evidence" value="ECO:0007669"/>
    <property type="project" value="UniProtKB-KW"/>
</dbReference>
<dbReference type="GO" id="GO:0005737">
    <property type="term" value="C:cytoplasm"/>
    <property type="evidence" value="ECO:0007669"/>
    <property type="project" value="UniProtKB-SubCell"/>
</dbReference>
<evidence type="ECO:0000259" key="4">
    <source>
        <dbReference type="Pfam" id="PF00881"/>
    </source>
</evidence>
<dbReference type="Proteomes" id="UP000294321">
    <property type="component" value="Chromosome"/>
</dbReference>
<dbReference type="Pfam" id="PF00881">
    <property type="entry name" value="Nitroreductase"/>
    <property type="match status" value="1"/>
</dbReference>
<dbReference type="InterPro" id="IPR029479">
    <property type="entry name" value="Nitroreductase"/>
</dbReference>
<dbReference type="RefSeq" id="WP_133441203.1">
    <property type="nucleotide sequence ID" value="NZ_CP034726.1"/>
</dbReference>
<dbReference type="InterPro" id="IPR000415">
    <property type="entry name" value="Nitroreductase-like"/>
</dbReference>
<sequence length="200" mass="23089">MKTELLKLEKMRRSIYALGKNVKQTPDELFNFVKETVKWTPSPFNNQTTRVVMLFGKNHEKLWDIVGNTLEAKIGKERYQKGTAGKINMFKNAYASILFLTDMDIVKKFEKQFPTYAANFKDWSEQAQGNSQYAVWTGLAENGIGANIQHYNPLIDDEVHKTFDLPKSWKLRTQMNIGSIEAPAGKKSFMPDDKRFKIIK</sequence>
<protein>
    <submittedName>
        <fullName evidence="5">Nitroreductase family protein</fullName>
    </submittedName>
</protein>
<evidence type="ECO:0000256" key="3">
    <source>
        <dbReference type="ARBA" id="ARBA00023002"/>
    </source>
</evidence>
<dbReference type="Gene3D" id="3.40.109.10">
    <property type="entry name" value="NADH Oxidase"/>
    <property type="match status" value="1"/>
</dbReference>
<evidence type="ECO:0000256" key="1">
    <source>
        <dbReference type="ARBA" id="ARBA00004496"/>
    </source>
</evidence>